<dbReference type="EMBL" id="FWXV01000003">
    <property type="protein sequence ID" value="SMD04996.1"/>
    <property type="molecule type" value="Genomic_DNA"/>
</dbReference>
<sequence>MTDDALLALSTLPLLYSRCEVAMQPVRAGGVVREHTGRRATGLPLRAAAFDARARILGVLASWAGLVSAEREVPAPRRTVPELARFLAAHRDWLAGHPGGADFVAELSELVASAYEVLQEPGHAVLTGHCPIDGCQAPVRIQPSGAAVGCEAGHELQPVQWLVLRPRDAQRRTVPTKEAALAVGVPEATVRQWARRGKLTRYGSARRAEYCLDELTALADTTYDRTPSR</sequence>
<dbReference type="RefSeq" id="WP_235038717.1">
    <property type="nucleotide sequence ID" value="NZ_FWXV01000003.1"/>
</dbReference>
<reference evidence="1 2" key="1">
    <citation type="submission" date="2017-04" db="EMBL/GenBank/DDBJ databases">
        <authorList>
            <person name="Afonso C.L."/>
            <person name="Miller P.J."/>
            <person name="Scott M.A."/>
            <person name="Spackman E."/>
            <person name="Goraichik I."/>
            <person name="Dimitrov K.M."/>
            <person name="Suarez D.L."/>
            <person name="Swayne D.E."/>
        </authorList>
    </citation>
    <scope>NUCLEOTIDE SEQUENCE [LARGE SCALE GENOMIC DNA]</scope>
    <source>
        <strain evidence="1 2">DSM 43828</strain>
    </source>
</reference>
<dbReference type="Proteomes" id="UP000192674">
    <property type="component" value="Unassembled WGS sequence"/>
</dbReference>
<protein>
    <recommendedName>
        <fullName evidence="3">Helix-turn-helix domain-containing protein</fullName>
    </recommendedName>
</protein>
<organism evidence="1 2">
    <name type="scientific">Kibdelosporangium aridum</name>
    <dbReference type="NCBI Taxonomy" id="2030"/>
    <lineage>
        <taxon>Bacteria</taxon>
        <taxon>Bacillati</taxon>
        <taxon>Actinomycetota</taxon>
        <taxon>Actinomycetes</taxon>
        <taxon>Pseudonocardiales</taxon>
        <taxon>Pseudonocardiaceae</taxon>
        <taxon>Kibdelosporangium</taxon>
    </lineage>
</organism>
<dbReference type="AlphaFoldDB" id="A0A1W2E6P9"/>
<evidence type="ECO:0000313" key="2">
    <source>
        <dbReference type="Proteomes" id="UP000192674"/>
    </source>
</evidence>
<keyword evidence="2" id="KW-1185">Reference proteome</keyword>
<gene>
    <name evidence="1" type="ORF">SAMN05661093_03892</name>
</gene>
<accession>A0A1W2E6P9</accession>
<proteinExistence type="predicted"/>
<evidence type="ECO:0008006" key="3">
    <source>
        <dbReference type="Google" id="ProtNLM"/>
    </source>
</evidence>
<evidence type="ECO:0000313" key="1">
    <source>
        <dbReference type="EMBL" id="SMD04996.1"/>
    </source>
</evidence>
<name>A0A1W2E6P9_KIBAR</name>